<comment type="catalytic activity">
    <reaction evidence="2">
        <text>a 3'-end 2',3'-cyclophospho-ribonucleotide-RNA + H2O = a 3'-end 2'-phospho-ribonucleotide-RNA + H(+)</text>
        <dbReference type="Rhea" id="RHEA:11828"/>
        <dbReference type="Rhea" id="RHEA-COMP:10464"/>
        <dbReference type="Rhea" id="RHEA-COMP:17353"/>
        <dbReference type="ChEBI" id="CHEBI:15377"/>
        <dbReference type="ChEBI" id="CHEBI:15378"/>
        <dbReference type="ChEBI" id="CHEBI:83064"/>
        <dbReference type="ChEBI" id="CHEBI:173113"/>
        <dbReference type="EC" id="3.1.4.58"/>
    </reaction>
</comment>
<feature type="short sequence motif" description="HXTX 2" evidence="2">
    <location>
        <begin position="129"/>
        <end position="132"/>
    </location>
</feature>
<dbReference type="InterPro" id="IPR004175">
    <property type="entry name" value="RNA_CPDase"/>
</dbReference>
<evidence type="ECO:0000256" key="1">
    <source>
        <dbReference type="ARBA" id="ARBA00022801"/>
    </source>
</evidence>
<dbReference type="Pfam" id="PF10722">
    <property type="entry name" value="YbjN"/>
    <property type="match status" value="1"/>
</dbReference>
<dbReference type="NCBIfam" id="TIGR02258">
    <property type="entry name" value="2_5_ligase"/>
    <property type="match status" value="1"/>
</dbReference>
<sequence length="373" mass="40223">MRLFTAVYPSPEASAHLDLALGSLGGPAVSDPGPGLRWVPKEQRHVTLAFHGEVPDGAVPGYAEALRAALAGVEPFDVALAGGGTFSGRTLWAGVGTGVDGLRTLAAAVGEAAQESGFRADDRAGGRPHLTLARASASRVPPRGMPHRGGTRRRVTDLAPLADWAHALAVYRGPAWQVDAVHVVASELGAGRSGDPCTRASRRSRWATRRPRLTRVWRKQNTQPGGQNLPITRDRIEAVMKANDWKYFIDSDGVLGGRWEGADVYFNLLTLFGDTPDGLQVRAYWRRELSAAAEVAAATVANRWNREKLFPKVYVTVGDGKCTVRAEGNFPLRYGVANDQLDDFVNCTITTAIEAFEHFDEHFSEDMLSGGTA</sequence>
<feature type="active site" description="Proton donor" evidence="2">
    <location>
        <position position="45"/>
    </location>
</feature>
<organism evidence="3 4">
    <name type="scientific">Xylanimonas protaetiae</name>
    <dbReference type="NCBI Taxonomy" id="2509457"/>
    <lineage>
        <taxon>Bacteria</taxon>
        <taxon>Bacillati</taxon>
        <taxon>Actinomycetota</taxon>
        <taxon>Actinomycetes</taxon>
        <taxon>Micrococcales</taxon>
        <taxon>Promicromonosporaceae</taxon>
        <taxon>Xylanimonas</taxon>
    </lineage>
</organism>
<comment type="function">
    <text evidence="2">Hydrolyzes RNA 2',3'-cyclic phosphodiester to an RNA 2'-phosphomonoester.</text>
</comment>
<dbReference type="SUPFAM" id="SSF55144">
    <property type="entry name" value="LigT-like"/>
    <property type="match status" value="1"/>
</dbReference>
<feature type="short sequence motif" description="HXTX 1" evidence="2">
    <location>
        <begin position="45"/>
        <end position="48"/>
    </location>
</feature>
<evidence type="ECO:0000256" key="2">
    <source>
        <dbReference type="HAMAP-Rule" id="MF_01940"/>
    </source>
</evidence>
<dbReference type="RefSeq" id="WP_129188645.1">
    <property type="nucleotide sequence ID" value="NZ_CP035493.1"/>
</dbReference>
<protein>
    <recommendedName>
        <fullName evidence="2">RNA 2',3'-cyclic phosphodiesterase</fullName>
        <shortName evidence="2">RNA 2',3'-CPDase</shortName>
        <ecNumber evidence="2">3.1.4.58</ecNumber>
    </recommendedName>
</protein>
<dbReference type="EMBL" id="CP035493">
    <property type="protein sequence ID" value="QAY70666.1"/>
    <property type="molecule type" value="Genomic_DNA"/>
</dbReference>
<dbReference type="CDD" id="cd17511">
    <property type="entry name" value="YbjN_AmyR-like"/>
    <property type="match status" value="1"/>
</dbReference>
<dbReference type="HAMAP" id="MF_01940">
    <property type="entry name" value="RNA_CPDase"/>
    <property type="match status" value="1"/>
</dbReference>
<evidence type="ECO:0000313" key="4">
    <source>
        <dbReference type="Proteomes" id="UP000292118"/>
    </source>
</evidence>
<dbReference type="PANTHER" id="PTHR35561:SF1">
    <property type="entry name" value="RNA 2',3'-CYCLIC PHOSPHODIESTERASE"/>
    <property type="match status" value="1"/>
</dbReference>
<dbReference type="EC" id="3.1.4.58" evidence="2"/>
<dbReference type="Pfam" id="PF13563">
    <property type="entry name" value="2_5_RNA_ligase2"/>
    <property type="match status" value="1"/>
</dbReference>
<dbReference type="InterPro" id="IPR019660">
    <property type="entry name" value="Put_sensory_transdc_reg_YbjN"/>
</dbReference>
<reference evidence="3 4" key="1">
    <citation type="submission" date="2019-01" db="EMBL/GenBank/DDBJ databases">
        <title>Genome sequencing of strain FW10M-9.</title>
        <authorList>
            <person name="Heo J."/>
            <person name="Kim S.-J."/>
            <person name="Kim J.-S."/>
            <person name="Hong S.-B."/>
            <person name="Kwon S.-W."/>
        </authorList>
    </citation>
    <scope>NUCLEOTIDE SEQUENCE [LARGE SCALE GENOMIC DNA]</scope>
    <source>
        <strain evidence="3 4">FW10M-9</strain>
    </source>
</reference>
<dbReference type="GO" id="GO:0004113">
    <property type="term" value="F:2',3'-cyclic-nucleotide 3'-phosphodiesterase activity"/>
    <property type="evidence" value="ECO:0007669"/>
    <property type="project" value="InterPro"/>
</dbReference>
<name>A0A4P6F5L4_9MICO</name>
<dbReference type="Gene3D" id="3.90.1140.10">
    <property type="entry name" value="Cyclic phosphodiesterase"/>
    <property type="match status" value="1"/>
</dbReference>
<evidence type="ECO:0000313" key="3">
    <source>
        <dbReference type="EMBL" id="QAY70666.1"/>
    </source>
</evidence>
<dbReference type="PANTHER" id="PTHR35561">
    <property type="entry name" value="RNA 2',3'-CYCLIC PHOSPHODIESTERASE"/>
    <property type="match status" value="1"/>
</dbReference>
<dbReference type="Proteomes" id="UP000292118">
    <property type="component" value="Chromosome"/>
</dbReference>
<comment type="similarity">
    <text evidence="2">Belongs to the 2H phosphoesterase superfamily. ThpR family.</text>
</comment>
<dbReference type="AlphaFoldDB" id="A0A4P6F5L4"/>
<dbReference type="GO" id="GO:0008664">
    <property type="term" value="F:RNA 2',3'-cyclic 3'-phosphodiesterase activity"/>
    <property type="evidence" value="ECO:0007669"/>
    <property type="project" value="UniProtKB-EC"/>
</dbReference>
<proteinExistence type="inferred from homology"/>
<keyword evidence="4" id="KW-1185">Reference proteome</keyword>
<keyword evidence="1 2" id="KW-0378">Hydrolase</keyword>
<accession>A0A4P6F5L4</accession>
<feature type="active site" description="Proton acceptor" evidence="2">
    <location>
        <position position="129"/>
    </location>
</feature>
<dbReference type="OrthoDB" id="9787070at2"/>
<dbReference type="KEGG" id="xya:ET471_12080"/>
<dbReference type="InterPro" id="IPR009097">
    <property type="entry name" value="Cyclic_Pdiesterase"/>
</dbReference>
<gene>
    <name evidence="3" type="primary">thpR</name>
    <name evidence="3" type="ORF">ET471_12080</name>
</gene>